<evidence type="ECO:0000313" key="1">
    <source>
        <dbReference type="EMBL" id="PLP44444.1"/>
    </source>
</evidence>
<protein>
    <submittedName>
        <fullName evidence="1">Uncharacterized protein</fullName>
    </submittedName>
</protein>
<feature type="non-terminal residue" evidence="1">
    <location>
        <position position="1"/>
    </location>
</feature>
<dbReference type="AlphaFoldDB" id="A0A2N5AEX1"/>
<reference evidence="1 2" key="1">
    <citation type="submission" date="2017-11" db="EMBL/GenBank/DDBJ databases">
        <authorList>
            <person name="Han C.G."/>
        </authorList>
    </citation>
    <scope>NUCLEOTIDE SEQUENCE [LARGE SCALE GENOMIC DNA]</scope>
    <source>
        <strain evidence="1 2">A5</strain>
    </source>
</reference>
<comment type="caution">
    <text evidence="1">The sequence shown here is derived from an EMBL/GenBank/DDBJ whole genome shotgun (WGS) entry which is preliminary data.</text>
</comment>
<name>A0A2N5AEX1_KLEVA</name>
<gene>
    <name evidence="1" type="ORF">CWM98_15755</name>
</gene>
<accession>A0A2N5AEX1</accession>
<sequence>PETLPCPVILEPGFRFGKGVTTHLVLRALKNRAERYAELDAMGPGARAEHDAAIAELREKLGFGTPAKTAVQIKLPGLPKLGSDAEWYQGFSAGAGSMREACAAALISAGVEIIGETK</sequence>
<dbReference type="Proteomes" id="UP000234473">
    <property type="component" value="Unassembled WGS sequence"/>
</dbReference>
<organism evidence="1 2">
    <name type="scientific">Klebsiella variicola</name>
    <dbReference type="NCBI Taxonomy" id="244366"/>
    <lineage>
        <taxon>Bacteria</taxon>
        <taxon>Pseudomonadati</taxon>
        <taxon>Pseudomonadota</taxon>
        <taxon>Gammaproteobacteria</taxon>
        <taxon>Enterobacterales</taxon>
        <taxon>Enterobacteriaceae</taxon>
        <taxon>Klebsiella/Raoultella group</taxon>
        <taxon>Klebsiella</taxon>
        <taxon>Klebsiella pneumoniae complex</taxon>
    </lineage>
</organism>
<dbReference type="EMBL" id="PICB01000798">
    <property type="protein sequence ID" value="PLP44444.1"/>
    <property type="molecule type" value="Genomic_DNA"/>
</dbReference>
<reference evidence="1 2" key="2">
    <citation type="submission" date="2018-01" db="EMBL/GenBank/DDBJ databases">
        <title>Genomic study of Klebsiella pneumoniae.</title>
        <authorList>
            <person name="Yang Y."/>
            <person name="Bicalho R."/>
        </authorList>
    </citation>
    <scope>NUCLEOTIDE SEQUENCE [LARGE SCALE GENOMIC DNA]</scope>
    <source>
        <strain evidence="1 2">A5</strain>
    </source>
</reference>
<proteinExistence type="predicted"/>
<evidence type="ECO:0000313" key="2">
    <source>
        <dbReference type="Proteomes" id="UP000234473"/>
    </source>
</evidence>